<name>A0ABP0BB20_9PEZI</name>
<evidence type="ECO:0000259" key="1">
    <source>
        <dbReference type="Pfam" id="PF25053"/>
    </source>
</evidence>
<gene>
    <name evidence="2" type="ORF">SBRCBS47491_002940</name>
</gene>
<keyword evidence="3" id="KW-1185">Reference proteome</keyword>
<feature type="domain" description="DUF7791" evidence="1">
    <location>
        <begin position="17"/>
        <end position="108"/>
    </location>
</feature>
<dbReference type="Pfam" id="PF25053">
    <property type="entry name" value="DUF7791"/>
    <property type="match status" value="1"/>
</dbReference>
<dbReference type="Proteomes" id="UP001642406">
    <property type="component" value="Unassembled WGS sequence"/>
</dbReference>
<organism evidence="2 3">
    <name type="scientific">Sporothrix bragantina</name>
    <dbReference type="NCBI Taxonomy" id="671064"/>
    <lineage>
        <taxon>Eukaryota</taxon>
        <taxon>Fungi</taxon>
        <taxon>Dikarya</taxon>
        <taxon>Ascomycota</taxon>
        <taxon>Pezizomycotina</taxon>
        <taxon>Sordariomycetes</taxon>
        <taxon>Sordariomycetidae</taxon>
        <taxon>Ophiostomatales</taxon>
        <taxon>Ophiostomataceae</taxon>
        <taxon>Sporothrix</taxon>
    </lineage>
</organism>
<accession>A0ABP0BB20</accession>
<dbReference type="EMBL" id="CAWUHC010000018">
    <property type="protein sequence ID" value="CAK7216769.1"/>
    <property type="molecule type" value="Genomic_DNA"/>
</dbReference>
<sequence length="336" mass="37835">MPLSLATHNAAEHELNDVDYALARSPNFDAWRAILRPEVYKPCRRRINARCGGLLDFRRHGVEFIHRTAHDFLRIGAMQDYLNSKVQPGFHPHLSTLRALLFLFRCAMRESATAAGRGCAEYMAALWKEFLKYAPSALKENENAATQLLDGAANAVQEEELWADDISVLREAVSLIIEKSVAVTAASLRNVTRKSRSMSKMLLAKHKAGERDDDSTATLPGLQHTYLTADIDGYVLAKLLNNPHHFDAEGAVPVTNTTGIVDWGYWNVTFDESWGGGHRFRQITAKYSATPNTTKHYTWRHDPTDGGWTDTYYTDVNFAVNIAGSMERDFCRVRRC</sequence>
<evidence type="ECO:0000313" key="3">
    <source>
        <dbReference type="Proteomes" id="UP001642406"/>
    </source>
</evidence>
<dbReference type="InterPro" id="IPR056693">
    <property type="entry name" value="DUF7791"/>
</dbReference>
<protein>
    <recommendedName>
        <fullName evidence="1">DUF7791 domain-containing protein</fullName>
    </recommendedName>
</protein>
<reference evidence="2 3" key="1">
    <citation type="submission" date="2024-01" db="EMBL/GenBank/DDBJ databases">
        <authorList>
            <person name="Allen C."/>
            <person name="Tagirdzhanova G."/>
        </authorList>
    </citation>
    <scope>NUCLEOTIDE SEQUENCE [LARGE SCALE GENOMIC DNA]</scope>
</reference>
<evidence type="ECO:0000313" key="2">
    <source>
        <dbReference type="EMBL" id="CAK7216769.1"/>
    </source>
</evidence>
<comment type="caution">
    <text evidence="2">The sequence shown here is derived from an EMBL/GenBank/DDBJ whole genome shotgun (WGS) entry which is preliminary data.</text>
</comment>
<proteinExistence type="predicted"/>